<name>A0ABT0D5Y3_9HYPH</name>
<protein>
    <submittedName>
        <fullName evidence="1">Uncharacterized protein</fullName>
    </submittedName>
</protein>
<comment type="caution">
    <text evidence="1">The sequence shown here is derived from an EMBL/GenBank/DDBJ whole genome shotgun (WGS) entry which is preliminary data.</text>
</comment>
<gene>
    <name evidence="1" type="ORF">MWN34_00355</name>
</gene>
<evidence type="ECO:0000313" key="2">
    <source>
        <dbReference type="Proteomes" id="UP001203284"/>
    </source>
</evidence>
<dbReference type="EMBL" id="JALKCH010000001">
    <property type="protein sequence ID" value="MCK0195355.1"/>
    <property type="molecule type" value="Genomic_DNA"/>
</dbReference>
<sequence length="106" mass="12174">MALVYSPNSRYFGIATLTYRTPDGREIAYSARRLLPRPENLAVLAIHANDRERRIDEIGDQYYGDPEQYWRICDANLVFWPPDATQESRTRLMVPLPQEVSGDGDA</sequence>
<dbReference type="RefSeq" id="WP_247025644.1">
    <property type="nucleotide sequence ID" value="NZ_JALKCH010000001.1"/>
</dbReference>
<dbReference type="Proteomes" id="UP001203284">
    <property type="component" value="Unassembled WGS sequence"/>
</dbReference>
<proteinExistence type="predicted"/>
<reference evidence="1 2" key="1">
    <citation type="submission" date="2022-04" db="EMBL/GenBank/DDBJ databases">
        <authorList>
            <person name="Grouzdev D.S."/>
            <person name="Pantiukh K.S."/>
            <person name="Krutkina M.S."/>
        </authorList>
    </citation>
    <scope>NUCLEOTIDE SEQUENCE [LARGE SCALE GENOMIC DNA]</scope>
    <source>
        <strain evidence="1 2">6x-1</strain>
    </source>
</reference>
<keyword evidence="2" id="KW-1185">Reference proteome</keyword>
<evidence type="ECO:0000313" key="1">
    <source>
        <dbReference type="EMBL" id="MCK0195355.1"/>
    </source>
</evidence>
<organism evidence="1 2">
    <name type="scientific">Ancylobacter crimeensis</name>
    <dbReference type="NCBI Taxonomy" id="2579147"/>
    <lineage>
        <taxon>Bacteria</taxon>
        <taxon>Pseudomonadati</taxon>
        <taxon>Pseudomonadota</taxon>
        <taxon>Alphaproteobacteria</taxon>
        <taxon>Hyphomicrobiales</taxon>
        <taxon>Xanthobacteraceae</taxon>
        <taxon>Ancylobacter</taxon>
    </lineage>
</organism>
<accession>A0ABT0D5Y3</accession>